<gene>
    <name evidence="1" type="ORF">SU86_006740</name>
</gene>
<dbReference type="Gene3D" id="3.40.50.2000">
    <property type="entry name" value="Glycogen Phosphorylase B"/>
    <property type="match status" value="1"/>
</dbReference>
<dbReference type="EMBL" id="CP011097">
    <property type="protein sequence ID" value="AJZ76114.1"/>
    <property type="molecule type" value="Genomic_DNA"/>
</dbReference>
<sequence>MKIWFDILTPKQILFFDPMIRKLKMSNSVLCTTRSYREVNELAKIKKIKMVVIGKHGGDSKSGKLDASLQRSTGLGKTIDRFKPDLAISFCSPETARVAFGLGIKHVAFCDSPHAEAVMKLTVPIIQKLLIPWIIPKKEFTKYGITEKNIIPYKAIDASVIVKSAVKQKPKPKKKKSILIRVEEEHAAYAQKNNHTIQIIQKIADRFPDHSIMVLPRYRSQILTLREKLGNKVKILGKVIIGNNLLQDIDVFVGSGGTMTAEAALMGIPTISYNAVPNLVQNYLVRKKLITLESNPDKIVSMIGKALSSNNKNLEKNARQTLASMEDPYKKLIDAIKKK</sequence>
<name>A0A3G1B5L8_9ARCH</name>
<dbReference type="GeneID" id="24874248"/>
<dbReference type="SUPFAM" id="SSF53756">
    <property type="entry name" value="UDP-Glycosyltransferase/glycogen phosphorylase"/>
    <property type="match status" value="1"/>
</dbReference>
<dbReference type="PIRSF" id="PIRSF005357">
    <property type="entry name" value="UCP005357"/>
    <property type="match status" value="1"/>
</dbReference>
<dbReference type="STRING" id="1603555.SU86_006740"/>
<dbReference type="Proteomes" id="UP000266745">
    <property type="component" value="Chromosome"/>
</dbReference>
<accession>A0A3G1B5L8</accession>
<dbReference type="KEGG" id="tah:SU86_006740"/>
<evidence type="ECO:0000313" key="2">
    <source>
        <dbReference type="Proteomes" id="UP000266745"/>
    </source>
</evidence>
<keyword evidence="2" id="KW-1185">Reference proteome</keyword>
<dbReference type="PANTHER" id="PTHR39662:SF1">
    <property type="entry name" value="DUF354 DOMAIN-CONTAINING PROTEIN"/>
    <property type="match status" value="1"/>
</dbReference>
<dbReference type="AlphaFoldDB" id="A0A3G1B5L8"/>
<dbReference type="RefSeq" id="WP_048186790.1">
    <property type="nucleotide sequence ID" value="NZ_CP011097.1"/>
</dbReference>
<evidence type="ECO:0000313" key="1">
    <source>
        <dbReference type="EMBL" id="AJZ76114.1"/>
    </source>
</evidence>
<organism evidence="1 2">
    <name type="scientific">Candidatus Nitrosotenuis cloacae</name>
    <dbReference type="NCBI Taxonomy" id="1603555"/>
    <lineage>
        <taxon>Archaea</taxon>
        <taxon>Nitrososphaerota</taxon>
        <taxon>Candidatus Nitrosotenuis</taxon>
    </lineage>
</organism>
<dbReference type="PANTHER" id="PTHR39662">
    <property type="entry name" value="DUF354 DOMAIN-CONTAINING PROTEIN-RELATED"/>
    <property type="match status" value="1"/>
</dbReference>
<dbReference type="OrthoDB" id="185087at2157"/>
<dbReference type="InterPro" id="IPR007152">
    <property type="entry name" value="DUF354"/>
</dbReference>
<protein>
    <submittedName>
        <fullName evidence="1">Lipid A disaccharide synthase</fullName>
    </submittedName>
</protein>
<reference evidence="1 2" key="1">
    <citation type="journal article" date="2016" name="Sci. Rep.">
        <title>A novel ammonia-oxidizing archaeon from wastewater treatment plant: Its enrichment, physiological and genomic characteristics.</title>
        <authorList>
            <person name="Li Y."/>
            <person name="Ding K."/>
            <person name="Wen X."/>
            <person name="Zhang B."/>
            <person name="Shen B."/>
            <person name="Yang Y."/>
        </authorList>
    </citation>
    <scope>NUCLEOTIDE SEQUENCE [LARGE SCALE GENOMIC DNA]</scope>
    <source>
        <strain evidence="1 2">SAT1</strain>
    </source>
</reference>
<proteinExistence type="predicted"/>
<dbReference type="Pfam" id="PF04007">
    <property type="entry name" value="DUF354"/>
    <property type="match status" value="1"/>
</dbReference>